<dbReference type="PANTHER" id="PTHR45228">
    <property type="entry name" value="CYCLIC DI-GMP PHOSPHODIESTERASE TM_0186-RELATED"/>
    <property type="match status" value="1"/>
</dbReference>
<dbReference type="RefSeq" id="WP_276656469.1">
    <property type="nucleotide sequence ID" value="NZ_SSFD01000021.1"/>
</dbReference>
<organism evidence="2 3">
    <name type="scientific">Thauera aminoaromatica</name>
    <dbReference type="NCBI Taxonomy" id="164330"/>
    <lineage>
        <taxon>Bacteria</taxon>
        <taxon>Pseudomonadati</taxon>
        <taxon>Pseudomonadota</taxon>
        <taxon>Betaproteobacteria</taxon>
        <taxon>Rhodocyclales</taxon>
        <taxon>Zoogloeaceae</taxon>
        <taxon>Thauera</taxon>
    </lineage>
</organism>
<dbReference type="PANTHER" id="PTHR45228:SF5">
    <property type="entry name" value="CYCLIC DI-GMP PHOSPHODIESTERASE VC_1348-RELATED"/>
    <property type="match status" value="1"/>
</dbReference>
<feature type="domain" description="HD-GYP" evidence="1">
    <location>
        <begin position="258"/>
        <end position="447"/>
    </location>
</feature>
<proteinExistence type="predicted"/>
<dbReference type="CDD" id="cd00077">
    <property type="entry name" value="HDc"/>
    <property type="match status" value="1"/>
</dbReference>
<dbReference type="EMBL" id="SSFD01000021">
    <property type="protein sequence ID" value="TXH92003.1"/>
    <property type="molecule type" value="Genomic_DNA"/>
</dbReference>
<dbReference type="Gene3D" id="1.10.3210.10">
    <property type="entry name" value="Hypothetical protein af1432"/>
    <property type="match status" value="2"/>
</dbReference>
<dbReference type="SMART" id="SM00471">
    <property type="entry name" value="HDc"/>
    <property type="match status" value="1"/>
</dbReference>
<dbReference type="Proteomes" id="UP000321192">
    <property type="component" value="Unassembled WGS sequence"/>
</dbReference>
<gene>
    <name evidence="2" type="ORF">E6Q80_01230</name>
</gene>
<name>A0A5C7T7N7_THASP</name>
<evidence type="ECO:0000259" key="1">
    <source>
        <dbReference type="PROSITE" id="PS51832"/>
    </source>
</evidence>
<evidence type="ECO:0000313" key="2">
    <source>
        <dbReference type="EMBL" id="TXH92003.1"/>
    </source>
</evidence>
<dbReference type="SUPFAM" id="SSF109604">
    <property type="entry name" value="HD-domain/PDEase-like"/>
    <property type="match status" value="2"/>
</dbReference>
<sequence>MPLGGLTLSELIGALSHALDITEGQAEGHCVRCCWIGMHVGRAMGLPDETLWELYYTLLLKDLGCSSNAARICELYLTDDLSFKHDFKTVNGSLPKVLKFVIGHTGLGASLTERFKALAHIMQHGDELAQELIHTRCTRGADIARQLRFGDGVAAGIHSLDEHWNGGGRPARLRGEAIPVLSRIALLAQVVDVFNVSDGADAACWEVEDRCGSWFDPAVVSAFRRCAADPAFWEQLSAPGLEAAVFALEPGRFVVPLDEDYLDEIATAFGQVVDAKSPYTAGHSSRVALYTDGIAAELGLSLPRRRWLRRAALLHDMGKLGVSNAVLDKPGKLDEDEWAAVKRHAQYTESILSRIDAFGELAQVAGAHHERLDGRGYPRGLQAAEISLETRIITTADIFDAITAERPYRGAVPVAKTLAIMREEVDKAIDARCLAALERIVDGLGLA</sequence>
<dbReference type="AlphaFoldDB" id="A0A5C7T7N7"/>
<dbReference type="Pfam" id="PF13487">
    <property type="entry name" value="HD_5"/>
    <property type="match status" value="2"/>
</dbReference>
<dbReference type="InterPro" id="IPR052020">
    <property type="entry name" value="Cyclic_di-GMP/3'3'-cGAMP_PDE"/>
</dbReference>
<comment type="caution">
    <text evidence="2">The sequence shown here is derived from an EMBL/GenBank/DDBJ whole genome shotgun (WGS) entry which is preliminary data.</text>
</comment>
<reference evidence="2 3" key="1">
    <citation type="submission" date="2018-09" db="EMBL/GenBank/DDBJ databases">
        <title>Metagenome Assembled Genomes from an Advanced Water Purification Facility.</title>
        <authorList>
            <person name="Stamps B.W."/>
            <person name="Spear J.R."/>
        </authorList>
    </citation>
    <scope>NUCLEOTIDE SEQUENCE [LARGE SCALE GENOMIC DNA]</scope>
    <source>
        <strain evidence="2">Bin_27_1</strain>
    </source>
</reference>
<dbReference type="PROSITE" id="PS51832">
    <property type="entry name" value="HD_GYP"/>
    <property type="match status" value="1"/>
</dbReference>
<protein>
    <submittedName>
        <fullName evidence="2">HD domain-containing protein</fullName>
    </submittedName>
</protein>
<evidence type="ECO:0000313" key="3">
    <source>
        <dbReference type="Proteomes" id="UP000321192"/>
    </source>
</evidence>
<dbReference type="InterPro" id="IPR003607">
    <property type="entry name" value="HD/PDEase_dom"/>
</dbReference>
<accession>A0A5C7T7N7</accession>
<dbReference type="GO" id="GO:0008081">
    <property type="term" value="F:phosphoric diester hydrolase activity"/>
    <property type="evidence" value="ECO:0007669"/>
    <property type="project" value="UniProtKB-ARBA"/>
</dbReference>
<dbReference type="InterPro" id="IPR037522">
    <property type="entry name" value="HD_GYP_dom"/>
</dbReference>